<dbReference type="GO" id="GO:0005975">
    <property type="term" value="P:carbohydrate metabolic process"/>
    <property type="evidence" value="ECO:0007669"/>
    <property type="project" value="InterPro"/>
</dbReference>
<dbReference type="PIRSF" id="PIRSF001359">
    <property type="entry name" value="F_bP_aldolase_II"/>
    <property type="match status" value="1"/>
</dbReference>
<dbReference type="InterPro" id="IPR000771">
    <property type="entry name" value="FBA_II"/>
</dbReference>
<sequence length="279" mass="28175">MPLVATGEIVGAAARAGLGAGAFNVIQIEHAQAIVAGAEAAGAPVILQISENAVRYHGALAAIGRATVEVARAARVPVAVHLDHATGPELVREAVGLGFGSVMFDASALPYDGNVAATAEVAADCHAHGVWVEAELGEVGGKDGVHAPGARTEPAEAAAYVSATGVDALAVAVGTSHAMVVKAAVVDLPLVAALRAAVPVPLVLHGSSGVPEADLTRAVEAGLTKVNIATHLNVAYTRAIRDHLAGHPEVVDPRRYVAAARDAVAREVTRLLKLVRATP</sequence>
<dbReference type="CDD" id="cd00947">
    <property type="entry name" value="TBP_aldolase_IIB"/>
    <property type="match status" value="1"/>
</dbReference>
<feature type="binding site" evidence="2">
    <location>
        <position position="105"/>
    </location>
    <ligand>
        <name>Zn(2+)</name>
        <dbReference type="ChEBI" id="CHEBI:29105"/>
        <label>2</label>
    </ligand>
</feature>
<evidence type="ECO:0000256" key="1">
    <source>
        <dbReference type="PIRSR" id="PIRSR001359-1"/>
    </source>
</evidence>
<gene>
    <name evidence="3" type="ORF">D3C57_137325</name>
</gene>
<feature type="binding site" evidence="2">
    <location>
        <position position="84"/>
    </location>
    <ligand>
        <name>Zn(2+)</name>
        <dbReference type="ChEBI" id="CHEBI:29105"/>
        <label>1</label>
        <note>catalytic</note>
    </ligand>
</feature>
<dbReference type="SUPFAM" id="SSF51569">
    <property type="entry name" value="Aldolase"/>
    <property type="match status" value="1"/>
</dbReference>
<keyword evidence="2" id="KW-0862">Zinc</keyword>
<dbReference type="Pfam" id="PF01116">
    <property type="entry name" value="F_bP_aldolase"/>
    <property type="match status" value="1"/>
</dbReference>
<evidence type="ECO:0000256" key="2">
    <source>
        <dbReference type="PIRSR" id="PIRSR001359-3"/>
    </source>
</evidence>
<keyword evidence="2" id="KW-0479">Metal-binding</keyword>
<dbReference type="RefSeq" id="WP_020866262.1">
    <property type="nucleotide sequence ID" value="NC_022785.1"/>
</dbReference>
<dbReference type="InterPro" id="IPR013785">
    <property type="entry name" value="Aldolase_TIM"/>
</dbReference>
<protein>
    <submittedName>
        <fullName evidence="3">Fructose-bisphosphate aldolase</fullName>
    </submittedName>
</protein>
<dbReference type="eggNOG" id="COG0191">
    <property type="taxonomic scope" value="Bacteria"/>
</dbReference>
<accession>A0A0A0NEJ4</accession>
<dbReference type="PANTHER" id="PTHR30304">
    <property type="entry name" value="D-TAGATOSE-1,6-BISPHOSPHATE ALDOLASE"/>
    <property type="match status" value="1"/>
</dbReference>
<proteinExistence type="predicted"/>
<dbReference type="GO" id="GO:0008270">
    <property type="term" value="F:zinc ion binding"/>
    <property type="evidence" value="ECO:0007669"/>
    <property type="project" value="InterPro"/>
</dbReference>
<evidence type="ECO:0000313" key="4">
    <source>
        <dbReference type="Proteomes" id="UP000281594"/>
    </source>
</evidence>
<dbReference type="Gene3D" id="3.20.20.70">
    <property type="entry name" value="Aldolase class I"/>
    <property type="match status" value="1"/>
</dbReference>
<name>A0A0A0NEJ4_STRRN</name>
<feature type="binding site" evidence="2">
    <location>
        <position position="177"/>
    </location>
    <ligand>
        <name>Zn(2+)</name>
        <dbReference type="ChEBI" id="CHEBI:29105"/>
        <label>1</label>
        <note>catalytic</note>
    </ligand>
</feature>
<dbReference type="InterPro" id="IPR050246">
    <property type="entry name" value="Class_II_FBP_aldolase"/>
</dbReference>
<reference evidence="3 4" key="1">
    <citation type="journal article" date="2018" name="J. Biol. Chem.">
        <title>Discovery of the actinoplanic acid pathway in Streptomyces rapamycinicus reveals a genetically conserved synergism with rapamycin.</title>
        <authorList>
            <person name="Mrak P."/>
            <person name="Krastel P."/>
            <person name="Pivk Lukancic P."/>
            <person name="Tao J."/>
            <person name="Pistorius D."/>
            <person name="Moore C.M."/>
        </authorList>
    </citation>
    <scope>NUCLEOTIDE SEQUENCE [LARGE SCALE GENOMIC DNA]</scope>
    <source>
        <strain evidence="3 4">NRRL 5491</strain>
    </source>
</reference>
<dbReference type="KEGG" id="src:M271_06170"/>
<dbReference type="NCBIfam" id="TIGR00167">
    <property type="entry name" value="cbbA"/>
    <property type="match status" value="1"/>
</dbReference>
<feature type="binding site" evidence="2">
    <location>
        <position position="205"/>
    </location>
    <ligand>
        <name>Zn(2+)</name>
        <dbReference type="ChEBI" id="CHEBI:29105"/>
        <label>1</label>
        <note>catalytic</note>
    </ligand>
</feature>
<comment type="cofactor">
    <cofactor evidence="2">
        <name>Zn(2+)</name>
        <dbReference type="ChEBI" id="CHEBI:29105"/>
    </cofactor>
    <text evidence="2">Binds 2 Zn(2+) ions per subunit. One is catalytic and the other provides a structural contribution.</text>
</comment>
<evidence type="ECO:0000313" key="3">
    <source>
        <dbReference type="EMBL" id="RLV75009.1"/>
    </source>
</evidence>
<dbReference type="HOGENOM" id="CLU_040088_0_1_11"/>
<feature type="active site" description="Proton donor" evidence="1">
    <location>
        <position position="83"/>
    </location>
</feature>
<dbReference type="EMBL" id="QYCY01000002">
    <property type="protein sequence ID" value="RLV75009.1"/>
    <property type="molecule type" value="Genomic_DNA"/>
</dbReference>
<dbReference type="STRING" id="1343740.M271_06170"/>
<dbReference type="Proteomes" id="UP000281594">
    <property type="component" value="Unassembled WGS sequence"/>
</dbReference>
<feature type="binding site" evidence="2">
    <location>
        <position position="135"/>
    </location>
    <ligand>
        <name>Zn(2+)</name>
        <dbReference type="ChEBI" id="CHEBI:29105"/>
        <label>2</label>
    </ligand>
</feature>
<organism evidence="3 4">
    <name type="scientific">Streptomyces rapamycinicus (strain ATCC 29253 / DSM 41530 / NRRL 5491 / AYB-994)</name>
    <name type="common">Streptomyces hygroscopicus (strain ATCC 29253)</name>
    <dbReference type="NCBI Taxonomy" id="1343740"/>
    <lineage>
        <taxon>Bacteria</taxon>
        <taxon>Bacillati</taxon>
        <taxon>Actinomycetota</taxon>
        <taxon>Actinomycetes</taxon>
        <taxon>Kitasatosporales</taxon>
        <taxon>Streptomycetaceae</taxon>
        <taxon>Streptomyces</taxon>
        <taxon>Streptomyces violaceusniger group</taxon>
    </lineage>
</organism>
<dbReference type="PANTHER" id="PTHR30304:SF0">
    <property type="entry name" value="D-TAGATOSE-1,6-BISPHOSPHATE ALDOLASE SUBUNIT GATY-RELATED"/>
    <property type="match status" value="1"/>
</dbReference>
<comment type="caution">
    <text evidence="3">The sequence shown here is derived from an EMBL/GenBank/DDBJ whole genome shotgun (WGS) entry which is preliminary data.</text>
</comment>
<dbReference type="AlphaFoldDB" id="A0A0A0NEJ4"/>
<dbReference type="GO" id="GO:0016832">
    <property type="term" value="F:aldehyde-lyase activity"/>
    <property type="evidence" value="ECO:0007669"/>
    <property type="project" value="InterPro"/>
</dbReference>